<organism evidence="5 6">
    <name type="scientific">Gossypium tomentosum</name>
    <name type="common">Hawaiian cotton</name>
    <name type="synonym">Gossypium sandvicense</name>
    <dbReference type="NCBI Taxonomy" id="34277"/>
    <lineage>
        <taxon>Eukaryota</taxon>
        <taxon>Viridiplantae</taxon>
        <taxon>Streptophyta</taxon>
        <taxon>Embryophyta</taxon>
        <taxon>Tracheophyta</taxon>
        <taxon>Spermatophyta</taxon>
        <taxon>Magnoliopsida</taxon>
        <taxon>eudicotyledons</taxon>
        <taxon>Gunneridae</taxon>
        <taxon>Pentapetalae</taxon>
        <taxon>rosids</taxon>
        <taxon>malvids</taxon>
        <taxon>Malvales</taxon>
        <taxon>Malvaceae</taxon>
        <taxon>Malvoideae</taxon>
        <taxon>Gossypium</taxon>
    </lineage>
</organism>
<protein>
    <recommendedName>
        <fullName evidence="4">X8 domain-containing protein</fullName>
    </recommendedName>
</protein>
<name>A0A5D2K9A2_GOSTO</name>
<dbReference type="AlphaFoldDB" id="A0A5D2K9A2"/>
<dbReference type="Pfam" id="PF07983">
    <property type="entry name" value="X8"/>
    <property type="match status" value="1"/>
</dbReference>
<feature type="signal peptide" evidence="3">
    <location>
        <begin position="1"/>
        <end position="25"/>
    </location>
</feature>
<feature type="transmembrane region" description="Helical" evidence="2">
    <location>
        <begin position="102"/>
        <end position="121"/>
    </location>
</feature>
<feature type="chain" id="PRO_5023124201" description="X8 domain-containing protein" evidence="3">
    <location>
        <begin position="26"/>
        <end position="123"/>
    </location>
</feature>
<evidence type="ECO:0000256" key="3">
    <source>
        <dbReference type="SAM" id="SignalP"/>
    </source>
</evidence>
<evidence type="ECO:0000256" key="2">
    <source>
        <dbReference type="SAM" id="Phobius"/>
    </source>
</evidence>
<dbReference type="Proteomes" id="UP000322667">
    <property type="component" value="Chromosome D07"/>
</dbReference>
<proteinExistence type="predicted"/>
<gene>
    <name evidence="5" type="ORF">ES332_D07G199200v1</name>
</gene>
<evidence type="ECO:0000313" key="5">
    <source>
        <dbReference type="EMBL" id="TYH63537.1"/>
    </source>
</evidence>
<evidence type="ECO:0000313" key="6">
    <source>
        <dbReference type="Proteomes" id="UP000322667"/>
    </source>
</evidence>
<dbReference type="InterPro" id="IPR012946">
    <property type="entry name" value="X8"/>
</dbReference>
<feature type="domain" description="X8" evidence="4">
    <location>
        <begin position="29"/>
        <end position="87"/>
    </location>
</feature>
<sequence>MSPLLVKITLVLLFMSIIIPQKSVAEYEQWCIADEQTPDEELKVALDWACGEGGADCSKIQVIILANTSLFPDSEANQFMSFLFCRLLLFRKYKHSHLNVRILIYFPLNIYFWIFIVGDLLSN</sequence>
<dbReference type="EMBL" id="CM017629">
    <property type="protein sequence ID" value="TYH63537.1"/>
    <property type="molecule type" value="Genomic_DNA"/>
</dbReference>
<evidence type="ECO:0000256" key="1">
    <source>
        <dbReference type="ARBA" id="ARBA00022729"/>
    </source>
</evidence>
<keyword evidence="2" id="KW-0812">Transmembrane</keyword>
<keyword evidence="2" id="KW-0472">Membrane</keyword>
<keyword evidence="1 3" id="KW-0732">Signal</keyword>
<keyword evidence="2" id="KW-1133">Transmembrane helix</keyword>
<accession>A0A5D2K9A2</accession>
<dbReference type="SMART" id="SM00768">
    <property type="entry name" value="X8"/>
    <property type="match status" value="1"/>
</dbReference>
<evidence type="ECO:0000259" key="4">
    <source>
        <dbReference type="SMART" id="SM00768"/>
    </source>
</evidence>
<keyword evidence="6" id="KW-1185">Reference proteome</keyword>
<reference evidence="5 6" key="1">
    <citation type="submission" date="2019-07" db="EMBL/GenBank/DDBJ databases">
        <title>WGS assembly of Gossypium tomentosum.</title>
        <authorList>
            <person name="Chen Z.J."/>
            <person name="Sreedasyam A."/>
            <person name="Ando A."/>
            <person name="Song Q."/>
            <person name="De L."/>
            <person name="Hulse-Kemp A."/>
            <person name="Ding M."/>
            <person name="Ye W."/>
            <person name="Kirkbride R."/>
            <person name="Jenkins J."/>
            <person name="Plott C."/>
            <person name="Lovell J."/>
            <person name="Lin Y.-M."/>
            <person name="Vaughn R."/>
            <person name="Liu B."/>
            <person name="Li W."/>
            <person name="Simpson S."/>
            <person name="Scheffler B."/>
            <person name="Saski C."/>
            <person name="Grover C."/>
            <person name="Hu G."/>
            <person name="Conover J."/>
            <person name="Carlson J."/>
            <person name="Shu S."/>
            <person name="Boston L."/>
            <person name="Williams M."/>
            <person name="Peterson D."/>
            <person name="Mcgee K."/>
            <person name="Jones D."/>
            <person name="Wendel J."/>
            <person name="Stelly D."/>
            <person name="Grimwood J."/>
            <person name="Schmutz J."/>
        </authorList>
    </citation>
    <scope>NUCLEOTIDE SEQUENCE [LARGE SCALE GENOMIC DNA]</scope>
    <source>
        <strain evidence="5">7179.01</strain>
    </source>
</reference>